<comment type="caution">
    <text evidence="1">The sequence shown here is derived from an EMBL/GenBank/DDBJ whole genome shotgun (WGS) entry which is preliminary data.</text>
</comment>
<gene>
    <name evidence="1" type="ORF">RchiOBHm_Chr4g0406541</name>
</gene>
<protein>
    <submittedName>
        <fullName evidence="1">Uncharacterized protein</fullName>
    </submittedName>
</protein>
<organism evidence="1 2">
    <name type="scientific">Rosa chinensis</name>
    <name type="common">China rose</name>
    <dbReference type="NCBI Taxonomy" id="74649"/>
    <lineage>
        <taxon>Eukaryota</taxon>
        <taxon>Viridiplantae</taxon>
        <taxon>Streptophyta</taxon>
        <taxon>Embryophyta</taxon>
        <taxon>Tracheophyta</taxon>
        <taxon>Spermatophyta</taxon>
        <taxon>Magnoliopsida</taxon>
        <taxon>eudicotyledons</taxon>
        <taxon>Gunneridae</taxon>
        <taxon>Pentapetalae</taxon>
        <taxon>rosids</taxon>
        <taxon>fabids</taxon>
        <taxon>Rosales</taxon>
        <taxon>Rosaceae</taxon>
        <taxon>Rosoideae</taxon>
        <taxon>Rosoideae incertae sedis</taxon>
        <taxon>Rosa</taxon>
    </lineage>
</organism>
<accession>A0A2P6QUD1</accession>
<dbReference type="Proteomes" id="UP000238479">
    <property type="component" value="Chromosome 4"/>
</dbReference>
<dbReference type="AlphaFoldDB" id="A0A2P6QUD1"/>
<dbReference type="Gramene" id="PRQ37788">
    <property type="protein sequence ID" value="PRQ37788"/>
    <property type="gene ID" value="RchiOBHm_Chr4g0406541"/>
</dbReference>
<keyword evidence="2" id="KW-1185">Reference proteome</keyword>
<reference evidence="1 2" key="1">
    <citation type="journal article" date="2018" name="Nat. Genet.">
        <title>The Rosa genome provides new insights in the design of modern roses.</title>
        <authorList>
            <person name="Bendahmane M."/>
        </authorList>
    </citation>
    <scope>NUCLEOTIDE SEQUENCE [LARGE SCALE GENOMIC DNA]</scope>
    <source>
        <strain evidence="2">cv. Old Blush</strain>
    </source>
</reference>
<sequence length="102" mass="11617">MRQIKGSEPQVLNPQLGCLANFSAPQNAVLLNNQMLHHRTSDNHNTFICAHKACCLLHPLHKGQEIQAHVMKFGHLSDTFIERLFAPFLCNSKLHCFCYPCF</sequence>
<name>A0A2P6QUD1_ROSCH</name>
<proteinExistence type="predicted"/>
<dbReference type="EMBL" id="PDCK01000042">
    <property type="protein sequence ID" value="PRQ37788.1"/>
    <property type="molecule type" value="Genomic_DNA"/>
</dbReference>
<evidence type="ECO:0000313" key="2">
    <source>
        <dbReference type="Proteomes" id="UP000238479"/>
    </source>
</evidence>
<evidence type="ECO:0000313" key="1">
    <source>
        <dbReference type="EMBL" id="PRQ37788.1"/>
    </source>
</evidence>